<keyword evidence="6 8" id="KW-0408">Iron</keyword>
<evidence type="ECO:0000256" key="5">
    <source>
        <dbReference type="ARBA" id="ARBA00023002"/>
    </source>
</evidence>
<dbReference type="InterPro" id="IPR002403">
    <property type="entry name" value="Cyt_P450_E_grp-IV"/>
</dbReference>
<reference evidence="10" key="1">
    <citation type="journal article" date="2020" name="Stud. Mycol.">
        <title>101 Dothideomycetes genomes: a test case for predicting lifestyles and emergence of pathogens.</title>
        <authorList>
            <person name="Haridas S."/>
            <person name="Albert R."/>
            <person name="Binder M."/>
            <person name="Bloem J."/>
            <person name="Labutti K."/>
            <person name="Salamov A."/>
            <person name="Andreopoulos B."/>
            <person name="Baker S."/>
            <person name="Barry K."/>
            <person name="Bills G."/>
            <person name="Bluhm B."/>
            <person name="Cannon C."/>
            <person name="Castanera R."/>
            <person name="Culley D."/>
            <person name="Daum C."/>
            <person name="Ezra D."/>
            <person name="Gonzalez J."/>
            <person name="Henrissat B."/>
            <person name="Kuo A."/>
            <person name="Liang C."/>
            <person name="Lipzen A."/>
            <person name="Lutzoni F."/>
            <person name="Magnuson J."/>
            <person name="Mondo S."/>
            <person name="Nolan M."/>
            <person name="Ohm R."/>
            <person name="Pangilinan J."/>
            <person name="Park H.-J."/>
            <person name="Ramirez L."/>
            <person name="Alfaro M."/>
            <person name="Sun H."/>
            <person name="Tritt A."/>
            <person name="Yoshinaga Y."/>
            <person name="Zwiers L.-H."/>
            <person name="Turgeon B."/>
            <person name="Goodwin S."/>
            <person name="Spatafora J."/>
            <person name="Crous P."/>
            <person name="Grigoriev I."/>
        </authorList>
    </citation>
    <scope>NUCLEOTIDE SEQUENCE</scope>
    <source>
        <strain evidence="10">Tuck. ex Michener</strain>
    </source>
</reference>
<dbReference type="PANTHER" id="PTHR24305">
    <property type="entry name" value="CYTOCHROME P450"/>
    <property type="match status" value="1"/>
</dbReference>
<dbReference type="SUPFAM" id="SSF48264">
    <property type="entry name" value="Cytochrome P450"/>
    <property type="match status" value="1"/>
</dbReference>
<dbReference type="InterPro" id="IPR036396">
    <property type="entry name" value="Cyt_P450_sf"/>
</dbReference>
<dbReference type="GO" id="GO:0016705">
    <property type="term" value="F:oxidoreductase activity, acting on paired donors, with incorporation or reduction of molecular oxygen"/>
    <property type="evidence" value="ECO:0007669"/>
    <property type="project" value="InterPro"/>
</dbReference>
<dbReference type="GO" id="GO:0004497">
    <property type="term" value="F:monooxygenase activity"/>
    <property type="evidence" value="ECO:0007669"/>
    <property type="project" value="UniProtKB-KW"/>
</dbReference>
<keyword evidence="11" id="KW-1185">Reference proteome</keyword>
<keyword evidence="3 8" id="KW-0349">Heme</keyword>
<dbReference type="AlphaFoldDB" id="A0A6A6HAW1"/>
<dbReference type="PANTHER" id="PTHR24305:SF237">
    <property type="entry name" value="CYTOCHROME P450 MONOOXYGENASE ATNE-RELATED"/>
    <property type="match status" value="1"/>
</dbReference>
<sequence>MIFELVSLLYQRLYYHPLAKYPGPFLAKLTDLYAAYYAYTGDLHIKMKEAHDQYGDYVRFGPAKILCNTNTSLHVIYKSKHVKKSAGYLVSQRSRGAWNLFNAVDKTIHARKKRVMRQAFTTESLRRFEPVWLKQIQVFVDLLTPSSRRDAQSEWTAPKDVASYVEHMAIDMMGTVGFGHELCLQSHPNNRYMPHVIAKIQKWTSTHVQSPSLAWLCLDMIFYPQQIYYGKRLLEQVRIFVEERTNAQEAKNDIFSFLVDAVDPETGEHFSITELWSEAKLLTIATGETVAAALTAVLFYLSRNSDSYDRVVNEIRTAFKEARDIRLGGTMDSCTFLHACIKESMRMSPPTGSAPWREVEVDNLLIDGHEIPKGCNVATSIYAIHHKEEYFPDSYSFRPERWLQEDPALESEAAKSAFRPFSLGSRVCIGQGLAMAEIADVLALLLWHLDFRKASDESLAKIGEGTEGAKNGRHRVGEFQMKDHIVGQYQGLFLECRRRQT</sequence>
<feature type="binding site" description="axial binding residue" evidence="8">
    <location>
        <position position="428"/>
    </location>
    <ligand>
        <name>heme</name>
        <dbReference type="ChEBI" id="CHEBI:30413"/>
    </ligand>
    <ligandPart>
        <name>Fe</name>
        <dbReference type="ChEBI" id="CHEBI:18248"/>
    </ligandPart>
</feature>
<evidence type="ECO:0000256" key="2">
    <source>
        <dbReference type="ARBA" id="ARBA00010617"/>
    </source>
</evidence>
<evidence type="ECO:0000313" key="10">
    <source>
        <dbReference type="EMBL" id="KAF2235167.1"/>
    </source>
</evidence>
<dbReference type="InterPro" id="IPR050121">
    <property type="entry name" value="Cytochrome_P450_monoxygenase"/>
</dbReference>
<evidence type="ECO:0000256" key="6">
    <source>
        <dbReference type="ARBA" id="ARBA00023004"/>
    </source>
</evidence>
<organism evidence="10 11">
    <name type="scientific">Viridothelium virens</name>
    <name type="common">Speckled blister lichen</name>
    <name type="synonym">Trypethelium virens</name>
    <dbReference type="NCBI Taxonomy" id="1048519"/>
    <lineage>
        <taxon>Eukaryota</taxon>
        <taxon>Fungi</taxon>
        <taxon>Dikarya</taxon>
        <taxon>Ascomycota</taxon>
        <taxon>Pezizomycotina</taxon>
        <taxon>Dothideomycetes</taxon>
        <taxon>Dothideomycetes incertae sedis</taxon>
        <taxon>Trypetheliales</taxon>
        <taxon>Trypetheliaceae</taxon>
        <taxon>Viridothelium</taxon>
    </lineage>
</organism>
<dbReference type="Gene3D" id="1.10.630.10">
    <property type="entry name" value="Cytochrome P450"/>
    <property type="match status" value="1"/>
</dbReference>
<dbReference type="GO" id="GO:0020037">
    <property type="term" value="F:heme binding"/>
    <property type="evidence" value="ECO:0007669"/>
    <property type="project" value="InterPro"/>
</dbReference>
<keyword evidence="7 9" id="KW-0503">Monooxygenase</keyword>
<dbReference type="CDD" id="cd11061">
    <property type="entry name" value="CYP67-like"/>
    <property type="match status" value="1"/>
</dbReference>
<dbReference type="OrthoDB" id="1470350at2759"/>
<dbReference type="PRINTS" id="PR00465">
    <property type="entry name" value="EP450IV"/>
</dbReference>
<dbReference type="InterPro" id="IPR017972">
    <property type="entry name" value="Cyt_P450_CS"/>
</dbReference>
<keyword evidence="5 9" id="KW-0560">Oxidoreductase</keyword>
<gene>
    <name evidence="10" type="ORF">EV356DRAFT_559025</name>
</gene>
<evidence type="ECO:0000313" key="11">
    <source>
        <dbReference type="Proteomes" id="UP000800092"/>
    </source>
</evidence>
<comment type="similarity">
    <text evidence="2 9">Belongs to the cytochrome P450 family.</text>
</comment>
<keyword evidence="4 8" id="KW-0479">Metal-binding</keyword>
<dbReference type="EMBL" id="ML991793">
    <property type="protein sequence ID" value="KAF2235167.1"/>
    <property type="molecule type" value="Genomic_DNA"/>
</dbReference>
<evidence type="ECO:0000256" key="3">
    <source>
        <dbReference type="ARBA" id="ARBA00022617"/>
    </source>
</evidence>
<evidence type="ECO:0000256" key="1">
    <source>
        <dbReference type="ARBA" id="ARBA00001971"/>
    </source>
</evidence>
<dbReference type="PROSITE" id="PS00086">
    <property type="entry name" value="CYTOCHROME_P450"/>
    <property type="match status" value="1"/>
</dbReference>
<accession>A0A6A6HAW1</accession>
<proteinExistence type="inferred from homology"/>
<dbReference type="Pfam" id="PF00067">
    <property type="entry name" value="p450"/>
    <property type="match status" value="1"/>
</dbReference>
<dbReference type="Proteomes" id="UP000800092">
    <property type="component" value="Unassembled WGS sequence"/>
</dbReference>
<evidence type="ECO:0000256" key="8">
    <source>
        <dbReference type="PIRSR" id="PIRSR602403-1"/>
    </source>
</evidence>
<evidence type="ECO:0000256" key="4">
    <source>
        <dbReference type="ARBA" id="ARBA00022723"/>
    </source>
</evidence>
<protein>
    <submittedName>
        <fullName evidence="10">Benzoate 4-monooxygenase cytochrome P450</fullName>
    </submittedName>
</protein>
<dbReference type="GO" id="GO:0005506">
    <property type="term" value="F:iron ion binding"/>
    <property type="evidence" value="ECO:0007669"/>
    <property type="project" value="InterPro"/>
</dbReference>
<name>A0A6A6HAW1_VIRVR</name>
<dbReference type="PRINTS" id="PR00385">
    <property type="entry name" value="P450"/>
</dbReference>
<dbReference type="InterPro" id="IPR001128">
    <property type="entry name" value="Cyt_P450"/>
</dbReference>
<evidence type="ECO:0000256" key="9">
    <source>
        <dbReference type="RuleBase" id="RU000461"/>
    </source>
</evidence>
<evidence type="ECO:0000256" key="7">
    <source>
        <dbReference type="ARBA" id="ARBA00023033"/>
    </source>
</evidence>
<comment type="cofactor">
    <cofactor evidence="1 8">
        <name>heme</name>
        <dbReference type="ChEBI" id="CHEBI:30413"/>
    </cofactor>
</comment>